<dbReference type="VEuPathDB" id="TriTrypDB:Tb1125.7.6500"/>
<dbReference type="SUPFAM" id="SSF58087">
    <property type="entry name" value="Variant surface glycoprotein (N-terminal domain)"/>
    <property type="match status" value="1"/>
</dbReference>
<dbReference type="AlphaFoldDB" id="M4T0P5"/>
<dbReference type="VEuPathDB" id="TriTrypDB:Tb427_000634300"/>
<accession>M4T0P5</accession>
<reference evidence="4" key="1">
    <citation type="submission" date="2013-02" db="EMBL/GenBank/DDBJ databases">
        <authorList>
            <person name="Cross G.A.M."/>
            <person name="Kim H.-S."/>
            <person name="Wickstead B."/>
        </authorList>
    </citation>
    <scope>NUCLEOTIDE SEQUENCE</scope>
    <source>
        <strain evidence="4">Lister 427</strain>
    </source>
</reference>
<feature type="compositionally biased region" description="Acidic residues" evidence="2">
    <location>
        <begin position="164"/>
        <end position="180"/>
    </location>
</feature>
<name>M4T0P5_9TRYP</name>
<keyword evidence="3" id="KW-0732">Signal</keyword>
<organism evidence="4">
    <name type="scientific">Trypanosoma brucei</name>
    <dbReference type="NCBI Taxonomy" id="5691"/>
    <lineage>
        <taxon>Eukaryota</taxon>
        <taxon>Discoba</taxon>
        <taxon>Euglenozoa</taxon>
        <taxon>Kinetoplastea</taxon>
        <taxon>Metakinetoplastina</taxon>
        <taxon>Trypanosomatida</taxon>
        <taxon>Trypanosomatidae</taxon>
        <taxon>Trypanosoma</taxon>
    </lineage>
</organism>
<evidence type="ECO:0000313" key="4">
    <source>
        <dbReference type="EMBL" id="AGH61231.1"/>
    </source>
</evidence>
<feature type="region of interest" description="Disordered" evidence="2">
    <location>
        <begin position="381"/>
        <end position="417"/>
    </location>
</feature>
<evidence type="ECO:0000256" key="3">
    <source>
        <dbReference type="SAM" id="SignalP"/>
    </source>
</evidence>
<feature type="region of interest" description="Disordered" evidence="2">
    <location>
        <begin position="161"/>
        <end position="184"/>
    </location>
</feature>
<protein>
    <submittedName>
        <fullName evidence="4">Variant surface glycoprotein 717</fullName>
    </submittedName>
</protein>
<keyword evidence="1" id="KW-0175">Coiled coil</keyword>
<feature type="chain" id="PRO_5004057899" evidence="3">
    <location>
        <begin position="22"/>
        <end position="438"/>
    </location>
</feature>
<feature type="coiled-coil region" evidence="1">
    <location>
        <begin position="35"/>
        <end position="62"/>
    </location>
</feature>
<dbReference type="VEuPathDB" id="TriTrypDB:Tbg972.7.7510"/>
<evidence type="ECO:0000256" key="1">
    <source>
        <dbReference type="SAM" id="Coils"/>
    </source>
</evidence>
<feature type="signal peptide" evidence="3">
    <location>
        <begin position="1"/>
        <end position="21"/>
    </location>
</feature>
<proteinExistence type="predicted"/>
<evidence type="ECO:0000256" key="2">
    <source>
        <dbReference type="SAM" id="MobiDB-lite"/>
    </source>
</evidence>
<sequence length="438" mass="46667">MIVNWLLILAVTALYAAGDKAKECKSLCGCAARIRKRLAALKRELQTNVEAHENNKHDILKLLVAAVSSADEEKTKIAPVLAAAAHSIDACEASLKAAAKQYQDASKLTEQLAATYSAQQLITTGAGVIQLTLATSNPRLAGSGYQGVFTLGQIGRTACRNDTTEDDAAGQPSEDGEAAEPEPSKLVTHVNIVGNCQRDGTPTNACDSGNDLDGAAIIKIGLTFGKQAGRPTTAWTNSQATPAILGTNNMDLIGNTAEETHKALRALSSALKASPCRRSVRDYRNVAKEPIYQQLLADSARGYQAAEQSKPLTAEEMTELVTSRYGNNGENFQSDLWSTIDNSPAYLGNQKTEETTQVKNLETLAKVAEAAARALLKQLKTKHATTHKTAKQDNKTDSATTATAKKNGDNEKTAATNTTGSNSFVIKASPFWLAVLFF</sequence>
<reference evidence="4" key="2">
    <citation type="journal article" date="2014" name="Mol. Biochem. Parasitol.">
        <title>Capturing the variant surface glycoprotein repertoire (the VSGnome) of Trypanosoma brucei Lister 427.</title>
        <authorList>
            <person name="Cross G.A."/>
            <person name="Kim H.S."/>
            <person name="Wickstead B."/>
        </authorList>
    </citation>
    <scope>NUCLEOTIDE SEQUENCE</scope>
    <source>
        <strain evidence="4">Lister 427</strain>
    </source>
</reference>
<dbReference type="VEuPathDB" id="TriTrypDB:Tb927.7.6500"/>
<dbReference type="EMBL" id="KC613800">
    <property type="protein sequence ID" value="AGH61231.1"/>
    <property type="molecule type" value="Genomic_DNA"/>
</dbReference>